<reference evidence="2 3" key="1">
    <citation type="journal article" date="2021" name="Commun. Biol.">
        <title>The genome of Shorea leprosula (Dipterocarpaceae) highlights the ecological relevance of drought in aseasonal tropical rainforests.</title>
        <authorList>
            <person name="Ng K.K.S."/>
            <person name="Kobayashi M.J."/>
            <person name="Fawcett J.A."/>
            <person name="Hatakeyama M."/>
            <person name="Paape T."/>
            <person name="Ng C.H."/>
            <person name="Ang C.C."/>
            <person name="Tnah L.H."/>
            <person name="Lee C.T."/>
            <person name="Nishiyama T."/>
            <person name="Sese J."/>
            <person name="O'Brien M.J."/>
            <person name="Copetti D."/>
            <person name="Mohd Noor M.I."/>
            <person name="Ong R.C."/>
            <person name="Putra M."/>
            <person name="Sireger I.Z."/>
            <person name="Indrioko S."/>
            <person name="Kosugi Y."/>
            <person name="Izuno A."/>
            <person name="Isagi Y."/>
            <person name="Lee S.L."/>
            <person name="Shimizu K.K."/>
        </authorList>
    </citation>
    <scope>NUCLEOTIDE SEQUENCE [LARGE SCALE GENOMIC DNA]</scope>
    <source>
        <strain evidence="2">214</strain>
    </source>
</reference>
<keyword evidence="3" id="KW-1185">Reference proteome</keyword>
<accession>A0AAV5LTH8</accession>
<evidence type="ECO:0000256" key="1">
    <source>
        <dbReference type="SAM" id="Phobius"/>
    </source>
</evidence>
<evidence type="ECO:0000313" key="3">
    <source>
        <dbReference type="Proteomes" id="UP001054252"/>
    </source>
</evidence>
<dbReference type="EMBL" id="BPVZ01000142">
    <property type="protein sequence ID" value="GKV40457.1"/>
    <property type="molecule type" value="Genomic_DNA"/>
</dbReference>
<gene>
    <name evidence="2" type="ORF">SLEP1_g48103</name>
</gene>
<keyword evidence="1" id="KW-1133">Transmembrane helix</keyword>
<keyword evidence="1" id="KW-0812">Transmembrane</keyword>
<dbReference type="PANTHER" id="PTHR14241:SF24">
    <property type="entry name" value="G DOMAIN-CONTAINING PROTEIN"/>
    <property type="match status" value="1"/>
</dbReference>
<dbReference type="Gene3D" id="3.40.50.300">
    <property type="entry name" value="P-loop containing nucleotide triphosphate hydrolases"/>
    <property type="match status" value="1"/>
</dbReference>
<keyword evidence="1" id="KW-0472">Membrane</keyword>
<dbReference type="Proteomes" id="UP001054252">
    <property type="component" value="Unassembled WGS sequence"/>
</dbReference>
<comment type="caution">
    <text evidence="2">The sequence shown here is derived from an EMBL/GenBank/DDBJ whole genome shotgun (WGS) entry which is preliminary data.</text>
</comment>
<name>A0AAV5LTH8_9ROSI</name>
<sequence>MKSQEPCVDEDESDSESVYCWWRAAAKFDECARIRFDLPNVSSLTPRIRLFRELERLALIASDGLHELRQKLHGYRSGDFWVPTGGIKKEDMDIPPVNALLLVGFSGSGKSSLVNLMYSVLGRSGLIPFAQTSSGNCSNQTTMYLEEHNVLRSMRNGFCVYDSRGFNYDRPKEALDELSSWISEGVHHNQLCFRYGDFSLMTDEMANAVRTSSNFLQRRVNCAMVVVNMAEVYKAFKAADLKPLEATRQLFCSSALRKCNENPMLILTHGDLLPTEERIEARLVICECLGVSEINGVYDIVCLTEYGFLAEQSDPVSAYALTEAVYRALLISDRGHCPKKKLLDWVVLVLSWLMCFAGAFFAFLADICTKLGHTDHKLKR</sequence>
<feature type="transmembrane region" description="Helical" evidence="1">
    <location>
        <begin position="342"/>
        <end position="364"/>
    </location>
</feature>
<proteinExistence type="predicted"/>
<dbReference type="SUPFAM" id="SSF52540">
    <property type="entry name" value="P-loop containing nucleoside triphosphate hydrolases"/>
    <property type="match status" value="2"/>
</dbReference>
<organism evidence="2 3">
    <name type="scientific">Rubroshorea leprosula</name>
    <dbReference type="NCBI Taxonomy" id="152421"/>
    <lineage>
        <taxon>Eukaryota</taxon>
        <taxon>Viridiplantae</taxon>
        <taxon>Streptophyta</taxon>
        <taxon>Embryophyta</taxon>
        <taxon>Tracheophyta</taxon>
        <taxon>Spermatophyta</taxon>
        <taxon>Magnoliopsida</taxon>
        <taxon>eudicotyledons</taxon>
        <taxon>Gunneridae</taxon>
        <taxon>Pentapetalae</taxon>
        <taxon>rosids</taxon>
        <taxon>malvids</taxon>
        <taxon>Malvales</taxon>
        <taxon>Dipterocarpaceae</taxon>
        <taxon>Rubroshorea</taxon>
    </lineage>
</organism>
<dbReference type="AlphaFoldDB" id="A0AAV5LTH8"/>
<protein>
    <submittedName>
        <fullName evidence="2">Uncharacterized protein</fullName>
    </submittedName>
</protein>
<evidence type="ECO:0000313" key="2">
    <source>
        <dbReference type="EMBL" id="GKV40457.1"/>
    </source>
</evidence>
<dbReference type="PANTHER" id="PTHR14241">
    <property type="entry name" value="INTERFERON-INDUCED PROTEIN 44"/>
    <property type="match status" value="1"/>
</dbReference>
<dbReference type="InterPro" id="IPR027417">
    <property type="entry name" value="P-loop_NTPase"/>
</dbReference>